<comment type="catalytic activity">
    <reaction evidence="8 12">
        <text>L-tyrosyl-[protein] + ATP = O-phospho-L-tyrosyl-[protein] + ADP + H(+)</text>
        <dbReference type="Rhea" id="RHEA:10596"/>
        <dbReference type="Rhea" id="RHEA-COMP:10136"/>
        <dbReference type="Rhea" id="RHEA-COMP:20101"/>
        <dbReference type="ChEBI" id="CHEBI:15378"/>
        <dbReference type="ChEBI" id="CHEBI:30616"/>
        <dbReference type="ChEBI" id="CHEBI:46858"/>
        <dbReference type="ChEBI" id="CHEBI:61978"/>
        <dbReference type="ChEBI" id="CHEBI:456216"/>
        <dbReference type="EC" id="2.7.10.2"/>
    </reaction>
</comment>
<feature type="binding site" evidence="11">
    <location>
        <position position="271"/>
    </location>
    <ligand>
        <name>ATP</name>
        <dbReference type="ChEBI" id="CHEBI:30616"/>
    </ligand>
</feature>
<dbReference type="InterPro" id="IPR000719">
    <property type="entry name" value="Prot_kinase_dom"/>
</dbReference>
<evidence type="ECO:0000256" key="12">
    <source>
        <dbReference type="RuleBase" id="RU362096"/>
    </source>
</evidence>
<dbReference type="SMART" id="SM00326">
    <property type="entry name" value="SH3"/>
    <property type="match status" value="1"/>
</dbReference>
<dbReference type="PANTHER" id="PTHR24418">
    <property type="entry name" value="TYROSINE-PROTEIN KINASE"/>
    <property type="match status" value="1"/>
</dbReference>
<dbReference type="Pfam" id="PF07714">
    <property type="entry name" value="PK_Tyr_Ser-Thr"/>
    <property type="match status" value="1"/>
</dbReference>
<dbReference type="Pfam" id="PF00017">
    <property type="entry name" value="SH2"/>
    <property type="match status" value="1"/>
</dbReference>
<keyword evidence="18" id="KW-1185">Reference proteome</keyword>
<dbReference type="InterPro" id="IPR001245">
    <property type="entry name" value="Ser-Thr/Tyr_kinase_cat_dom"/>
</dbReference>
<evidence type="ECO:0000259" key="16">
    <source>
        <dbReference type="PROSITE" id="PS50011"/>
    </source>
</evidence>
<keyword evidence="7 12" id="KW-0829">Tyrosine-protein kinase</keyword>
<dbReference type="AlphaFoldDB" id="A0AAD9K0U4"/>
<dbReference type="Pfam" id="PF00018">
    <property type="entry name" value="SH3_1"/>
    <property type="match status" value="1"/>
</dbReference>
<evidence type="ECO:0000256" key="7">
    <source>
        <dbReference type="ARBA" id="ARBA00023137"/>
    </source>
</evidence>
<dbReference type="SUPFAM" id="SSF50044">
    <property type="entry name" value="SH3-domain"/>
    <property type="match status" value="1"/>
</dbReference>
<keyword evidence="5 11" id="KW-0067">ATP-binding</keyword>
<dbReference type="EC" id="2.7.10.2" evidence="12"/>
<dbReference type="PROSITE" id="PS00109">
    <property type="entry name" value="PROTEIN_KINASE_TYR"/>
    <property type="match status" value="1"/>
</dbReference>
<dbReference type="Gene3D" id="2.30.30.40">
    <property type="entry name" value="SH3 Domains"/>
    <property type="match status" value="1"/>
</dbReference>
<keyword evidence="4 12" id="KW-0418">Kinase</keyword>
<dbReference type="SUPFAM" id="SSF55550">
    <property type="entry name" value="SH2 domain"/>
    <property type="match status" value="1"/>
</dbReference>
<evidence type="ECO:0000256" key="3">
    <source>
        <dbReference type="ARBA" id="ARBA00022741"/>
    </source>
</evidence>
<dbReference type="FunFam" id="3.30.200.20:FF:000053">
    <property type="entry name" value="Tyrosine-protein kinase"/>
    <property type="match status" value="1"/>
</dbReference>
<accession>A0AAD9K0U4</accession>
<evidence type="ECO:0000256" key="10">
    <source>
        <dbReference type="PROSITE-ProRule" id="PRU00192"/>
    </source>
</evidence>
<evidence type="ECO:0000256" key="11">
    <source>
        <dbReference type="PROSITE-ProRule" id="PRU10141"/>
    </source>
</evidence>
<keyword evidence="3 11" id="KW-0547">Nucleotide-binding</keyword>
<comment type="similarity">
    <text evidence="12">Belongs to the protein kinase superfamily. Tyr protein kinase family.</text>
</comment>
<feature type="domain" description="SH2" evidence="14">
    <location>
        <begin position="117"/>
        <end position="218"/>
    </location>
</feature>
<evidence type="ECO:0000313" key="17">
    <source>
        <dbReference type="EMBL" id="KAK2162013.1"/>
    </source>
</evidence>
<dbReference type="PRINTS" id="PR00401">
    <property type="entry name" value="SH2DOMAIN"/>
</dbReference>
<dbReference type="InterPro" id="IPR036028">
    <property type="entry name" value="SH3-like_dom_sf"/>
</dbReference>
<dbReference type="PRINTS" id="PR00452">
    <property type="entry name" value="SH3DOMAIN"/>
</dbReference>
<dbReference type="GO" id="GO:0004715">
    <property type="term" value="F:non-membrane spanning protein tyrosine kinase activity"/>
    <property type="evidence" value="ECO:0007669"/>
    <property type="project" value="UniProtKB-EC"/>
</dbReference>
<keyword evidence="6 9" id="KW-0727">SH2 domain</keyword>
<evidence type="ECO:0000256" key="4">
    <source>
        <dbReference type="ARBA" id="ARBA00022777"/>
    </source>
</evidence>
<dbReference type="SUPFAM" id="SSF56112">
    <property type="entry name" value="Protein kinase-like (PK-like)"/>
    <property type="match status" value="1"/>
</dbReference>
<dbReference type="PRINTS" id="PR00109">
    <property type="entry name" value="TYRKINASE"/>
</dbReference>
<name>A0AAD9K0U4_9ANNE</name>
<evidence type="ECO:0000313" key="18">
    <source>
        <dbReference type="Proteomes" id="UP001208570"/>
    </source>
</evidence>
<proteinExistence type="inferred from homology"/>
<evidence type="ECO:0000259" key="15">
    <source>
        <dbReference type="PROSITE" id="PS50002"/>
    </source>
</evidence>
<evidence type="ECO:0000256" key="9">
    <source>
        <dbReference type="PROSITE-ProRule" id="PRU00191"/>
    </source>
</evidence>
<dbReference type="CDD" id="cd09933">
    <property type="entry name" value="SH2_Src_family"/>
    <property type="match status" value="1"/>
</dbReference>
<keyword evidence="1 10" id="KW-0728">SH3 domain</keyword>
<evidence type="ECO:0000256" key="6">
    <source>
        <dbReference type="ARBA" id="ARBA00022999"/>
    </source>
</evidence>
<dbReference type="InterPro" id="IPR008266">
    <property type="entry name" value="Tyr_kinase_AS"/>
</dbReference>
<dbReference type="InterPro" id="IPR017441">
    <property type="entry name" value="Protein_kinase_ATP_BS"/>
</dbReference>
<keyword evidence="2 12" id="KW-0808">Transferase</keyword>
<feature type="region of interest" description="Disordered" evidence="13">
    <location>
        <begin position="1"/>
        <end position="30"/>
    </location>
</feature>
<feature type="domain" description="Protein kinase" evidence="16">
    <location>
        <begin position="243"/>
        <end position="499"/>
    </location>
</feature>
<evidence type="ECO:0000256" key="2">
    <source>
        <dbReference type="ARBA" id="ARBA00022679"/>
    </source>
</evidence>
<evidence type="ECO:0000259" key="14">
    <source>
        <dbReference type="PROSITE" id="PS50001"/>
    </source>
</evidence>
<comment type="caution">
    <text evidence="17">The sequence shown here is derived from an EMBL/GenBank/DDBJ whole genome shotgun (WGS) entry which is preliminary data.</text>
</comment>
<evidence type="ECO:0000256" key="13">
    <source>
        <dbReference type="SAM" id="MobiDB-lite"/>
    </source>
</evidence>
<dbReference type="InterPro" id="IPR036860">
    <property type="entry name" value="SH2_dom_sf"/>
</dbReference>
<dbReference type="CDD" id="cd11845">
    <property type="entry name" value="SH3_Src_like"/>
    <property type="match status" value="1"/>
</dbReference>
<gene>
    <name evidence="17" type="ORF">LSH36_106g02037</name>
</gene>
<dbReference type="Gene3D" id="1.10.510.10">
    <property type="entry name" value="Transferase(Phosphotransferase) domain 1"/>
    <property type="match status" value="1"/>
</dbReference>
<feature type="domain" description="SH3" evidence="15">
    <location>
        <begin position="51"/>
        <end position="111"/>
    </location>
</feature>
<dbReference type="PROSITE" id="PS50001">
    <property type="entry name" value="SH2"/>
    <property type="match status" value="1"/>
</dbReference>
<dbReference type="CDD" id="cd05034">
    <property type="entry name" value="PTKc_Src_like"/>
    <property type="match status" value="1"/>
</dbReference>
<dbReference type="PROSITE" id="PS00107">
    <property type="entry name" value="PROTEIN_KINASE_ATP"/>
    <property type="match status" value="1"/>
</dbReference>
<dbReference type="Proteomes" id="UP001208570">
    <property type="component" value="Unassembled WGS sequence"/>
</dbReference>
<reference evidence="17" key="1">
    <citation type="journal article" date="2023" name="Mol. Biol. Evol.">
        <title>Third-Generation Sequencing Reveals the Adaptive Role of the Epigenome in Three Deep-Sea Polychaetes.</title>
        <authorList>
            <person name="Perez M."/>
            <person name="Aroh O."/>
            <person name="Sun Y."/>
            <person name="Lan Y."/>
            <person name="Juniper S.K."/>
            <person name="Young C.R."/>
            <person name="Angers B."/>
            <person name="Qian P.Y."/>
        </authorList>
    </citation>
    <scope>NUCLEOTIDE SEQUENCE</scope>
    <source>
        <strain evidence="17">P08H-3</strain>
    </source>
</reference>
<evidence type="ECO:0000256" key="8">
    <source>
        <dbReference type="ARBA" id="ARBA00051245"/>
    </source>
</evidence>
<dbReference type="InterPro" id="IPR050198">
    <property type="entry name" value="Non-receptor_tyrosine_kinases"/>
</dbReference>
<dbReference type="GO" id="GO:0005524">
    <property type="term" value="F:ATP binding"/>
    <property type="evidence" value="ECO:0007669"/>
    <property type="project" value="UniProtKB-UniRule"/>
</dbReference>
<organism evidence="17 18">
    <name type="scientific">Paralvinella palmiformis</name>
    <dbReference type="NCBI Taxonomy" id="53620"/>
    <lineage>
        <taxon>Eukaryota</taxon>
        <taxon>Metazoa</taxon>
        <taxon>Spiralia</taxon>
        <taxon>Lophotrochozoa</taxon>
        <taxon>Annelida</taxon>
        <taxon>Polychaeta</taxon>
        <taxon>Sedentaria</taxon>
        <taxon>Canalipalpata</taxon>
        <taxon>Terebellida</taxon>
        <taxon>Terebelliformia</taxon>
        <taxon>Alvinellidae</taxon>
        <taxon>Paralvinella</taxon>
    </lineage>
</organism>
<evidence type="ECO:0000256" key="5">
    <source>
        <dbReference type="ARBA" id="ARBA00022840"/>
    </source>
</evidence>
<dbReference type="FunFam" id="1.10.510.10:FF:000318">
    <property type="entry name" value="Tyrosine-protein kinase"/>
    <property type="match status" value="1"/>
</dbReference>
<protein>
    <recommendedName>
        <fullName evidence="12">Tyrosine-protein kinase</fullName>
        <ecNumber evidence="12">2.7.10.2</ecNumber>
    </recommendedName>
</protein>
<feature type="compositionally biased region" description="Polar residues" evidence="13">
    <location>
        <begin position="18"/>
        <end position="30"/>
    </location>
</feature>
<dbReference type="Gene3D" id="3.30.505.10">
    <property type="entry name" value="SH2 domain"/>
    <property type="match status" value="1"/>
</dbReference>
<sequence length="507" mass="57547">MGNRCPKQGSKTPVVVTNGESTKISGNDRSAVNPEDVHITTPNDIHLVPVKEKQIVRAVYDYKPTIDDDLEFKKGDRMEVLKMDSDWWYAYHLTSHKKGYIPSTYVEKEGSLQAYDWFLGAISRNTAERSLLAPGIAKGTFLVRESETSKGSYSLSVRDNDPRLNPPGIVKHYRIKKLDNGGCYIAVRMTMSSLPELIEHYQSEERSDGLCCQLKKPCPKAMPLTSDLSSQMQDEYEIPRTDLEFREKLGHGMFGEVWKGKWRHTTDVAIKTLKAGTMGPEAFLEEATIMKKLKHKNLVRLYAVCSKEEPIYIVTELVVNGSLLSYLREGDGQRLRFDTLLYIAAQIAAGMAYIETMSYIHRDLAARNILIGLNNEAKVADFGLARLIEDNEYAARQGAKFPIKWTAPEAAGYGKFTIKSDVWSYGIVLVEIVTYGAIPYPGMNNAEVLHQLDRGFRHPQPRDCPDELYGIMLDCWNKDPNRRPTFEFLQHTMEDYGIFAERQYVEA</sequence>
<dbReference type="InterPro" id="IPR000980">
    <property type="entry name" value="SH2"/>
</dbReference>
<dbReference type="InterPro" id="IPR020635">
    <property type="entry name" value="Tyr_kinase_cat_dom"/>
</dbReference>
<dbReference type="SMART" id="SM00252">
    <property type="entry name" value="SH2"/>
    <property type="match status" value="1"/>
</dbReference>
<dbReference type="SMART" id="SM00219">
    <property type="entry name" value="TyrKc"/>
    <property type="match status" value="1"/>
</dbReference>
<dbReference type="PROSITE" id="PS50011">
    <property type="entry name" value="PROTEIN_KINASE_DOM"/>
    <property type="match status" value="1"/>
</dbReference>
<dbReference type="InterPro" id="IPR001452">
    <property type="entry name" value="SH3_domain"/>
</dbReference>
<dbReference type="EMBL" id="JAODUP010000106">
    <property type="protein sequence ID" value="KAK2162013.1"/>
    <property type="molecule type" value="Genomic_DNA"/>
</dbReference>
<evidence type="ECO:0000256" key="1">
    <source>
        <dbReference type="ARBA" id="ARBA00022443"/>
    </source>
</evidence>
<dbReference type="PROSITE" id="PS50002">
    <property type="entry name" value="SH3"/>
    <property type="match status" value="1"/>
</dbReference>
<dbReference type="InterPro" id="IPR011009">
    <property type="entry name" value="Kinase-like_dom_sf"/>
</dbReference>